<accession>A0A2H4TK52</accession>
<dbReference type="Proteomes" id="UP000236551">
    <property type="component" value="Plasmid pCV839-15-p1"/>
</dbReference>
<sequence length="42" mass="4871">MRSAPGQSFPVVAVMPLAAKVLKRVMGAENIRYRRNYERIFF</sequence>
<geneLocation type="plasmid" evidence="2">
    <name>pcv839-15-p1</name>
</geneLocation>
<dbReference type="AlphaFoldDB" id="A0A2H4TK52"/>
<dbReference type="EMBL" id="CP024975">
    <property type="protein sequence ID" value="ATZ29915.1"/>
    <property type="molecule type" value="Genomic_DNA"/>
</dbReference>
<organism evidence="1 2">
    <name type="scientific">Escherichia coli</name>
    <dbReference type="NCBI Taxonomy" id="562"/>
    <lineage>
        <taxon>Bacteria</taxon>
        <taxon>Pseudomonadati</taxon>
        <taxon>Pseudomonadota</taxon>
        <taxon>Gammaproteobacteria</taxon>
        <taxon>Enterobacterales</taxon>
        <taxon>Enterobacteriaceae</taxon>
        <taxon>Escherichia</taxon>
    </lineage>
</organism>
<proteinExistence type="predicted"/>
<reference evidence="1 2" key="1">
    <citation type="submission" date="2017-11" db="EMBL/GenBank/DDBJ databases">
        <title>Escherichia coli CV839-15 Genome sequencing and assembly.</title>
        <authorList>
            <person name="Li Z."/>
            <person name="Song N."/>
            <person name="Li W."/>
            <person name="Philip H.R."/>
            <person name="Bu Z."/>
            <person name="Siguo L."/>
        </authorList>
    </citation>
    <scope>NUCLEOTIDE SEQUENCE [LARGE SCALE GENOMIC DNA]</scope>
    <source>
        <strain evidence="1 2">CV839-15</strain>
        <plasmid evidence="2">Plasmid pcv839-15-p1</plasmid>
    </source>
</reference>
<protein>
    <recommendedName>
        <fullName evidence="3">Single-stranded DNA-binding protein</fullName>
    </recommendedName>
</protein>
<evidence type="ECO:0000313" key="2">
    <source>
        <dbReference type="Proteomes" id="UP000236551"/>
    </source>
</evidence>
<evidence type="ECO:0008006" key="3">
    <source>
        <dbReference type="Google" id="ProtNLM"/>
    </source>
</evidence>
<keyword evidence="1" id="KW-0614">Plasmid</keyword>
<name>A0A2H4TK52_ECOLX</name>
<evidence type="ECO:0000313" key="1">
    <source>
        <dbReference type="EMBL" id="ATZ29915.1"/>
    </source>
</evidence>
<gene>
    <name evidence="1" type="ORF">CV83915_1p0043</name>
</gene>